<dbReference type="PANTHER" id="PTHR42791">
    <property type="entry name" value="GNAT FAMILY ACETYLTRANSFERASE"/>
    <property type="match status" value="1"/>
</dbReference>
<reference evidence="2" key="1">
    <citation type="journal article" date="2023" name="Genome Biol. Evol.">
        <title>First Whole Genome Sequence and Flow Cytometry Genome Size Data for the Lichen-Forming Fungus Ramalina farinacea (Ascomycota).</title>
        <authorList>
            <person name="Llewellyn T."/>
            <person name="Mian S."/>
            <person name="Hill R."/>
            <person name="Leitch I.J."/>
            <person name="Gaya E."/>
        </authorList>
    </citation>
    <scope>NUCLEOTIDE SEQUENCE</scope>
    <source>
        <strain evidence="2">LIQ254RAFAR</strain>
    </source>
</reference>
<keyword evidence="3" id="KW-1185">Reference proteome</keyword>
<dbReference type="Proteomes" id="UP001161017">
    <property type="component" value="Unassembled WGS sequence"/>
</dbReference>
<dbReference type="Gene3D" id="3.40.630.30">
    <property type="match status" value="1"/>
</dbReference>
<dbReference type="EMBL" id="JAPUFD010000003">
    <property type="protein sequence ID" value="MDI1486551.1"/>
    <property type="molecule type" value="Genomic_DNA"/>
</dbReference>
<evidence type="ECO:0008006" key="4">
    <source>
        <dbReference type="Google" id="ProtNLM"/>
    </source>
</evidence>
<evidence type="ECO:0000256" key="1">
    <source>
        <dbReference type="SAM" id="MobiDB-lite"/>
    </source>
</evidence>
<dbReference type="PANTHER" id="PTHR42791:SF2">
    <property type="entry name" value="N-ACETYLTRANSFERASE DOMAIN-CONTAINING PROTEIN"/>
    <property type="match status" value="1"/>
</dbReference>
<evidence type="ECO:0000313" key="3">
    <source>
        <dbReference type="Proteomes" id="UP001161017"/>
    </source>
</evidence>
<dbReference type="InterPro" id="IPR052523">
    <property type="entry name" value="Trichothecene_AcTrans"/>
</dbReference>
<name>A0AA43QKF2_9LECA</name>
<proteinExistence type="predicted"/>
<feature type="region of interest" description="Disordered" evidence="1">
    <location>
        <begin position="1"/>
        <end position="23"/>
    </location>
</feature>
<sequence length="251" mass="26432">MSPTSPTPTPTIRPAHPPDLPSLTHLIPTAMSADPLYNYRYPHRHLHPTDHSTHTTAEYGSYIASPDYTVMLATLPDPSSLDNAKTVVVGMAIWYHPTPTTTPSAAGSDDTGSNRQDTDVVHDEQFTTAMSNAKTHYFDNVYGSQGHLHLQLLCTHPGFVRRGVGRALVGWGIGMARGEGQGKGVGVVSLMASQTGEKLYEGLGFRRLGWVAVGEGEDGGKGGLGLGLEAMVLDLREGGGGSGEVTGGEGG</sequence>
<comment type="caution">
    <text evidence="2">The sequence shown here is derived from an EMBL/GenBank/DDBJ whole genome shotgun (WGS) entry which is preliminary data.</text>
</comment>
<feature type="compositionally biased region" description="Pro residues" evidence="1">
    <location>
        <begin position="1"/>
        <end position="20"/>
    </location>
</feature>
<dbReference type="SUPFAM" id="SSF55729">
    <property type="entry name" value="Acyl-CoA N-acyltransferases (Nat)"/>
    <property type="match status" value="1"/>
</dbReference>
<organism evidence="2 3">
    <name type="scientific">Ramalina farinacea</name>
    <dbReference type="NCBI Taxonomy" id="258253"/>
    <lineage>
        <taxon>Eukaryota</taxon>
        <taxon>Fungi</taxon>
        <taxon>Dikarya</taxon>
        <taxon>Ascomycota</taxon>
        <taxon>Pezizomycotina</taxon>
        <taxon>Lecanoromycetes</taxon>
        <taxon>OSLEUM clade</taxon>
        <taxon>Lecanoromycetidae</taxon>
        <taxon>Lecanorales</taxon>
        <taxon>Lecanorineae</taxon>
        <taxon>Ramalinaceae</taxon>
        <taxon>Ramalina</taxon>
    </lineage>
</organism>
<protein>
    <recommendedName>
        <fullName evidence="4">N-acetyltransferase domain-containing protein</fullName>
    </recommendedName>
</protein>
<accession>A0AA43QKF2</accession>
<dbReference type="CDD" id="cd04301">
    <property type="entry name" value="NAT_SF"/>
    <property type="match status" value="1"/>
</dbReference>
<evidence type="ECO:0000313" key="2">
    <source>
        <dbReference type="EMBL" id="MDI1486551.1"/>
    </source>
</evidence>
<gene>
    <name evidence="2" type="ORF">OHK93_005782</name>
</gene>
<dbReference type="AlphaFoldDB" id="A0AA43QKF2"/>
<dbReference type="InterPro" id="IPR016181">
    <property type="entry name" value="Acyl_CoA_acyltransferase"/>
</dbReference>